<dbReference type="RefSeq" id="WP_007013228.1">
    <property type="nucleotide sequence ID" value="NZ_AGFM01000033.1"/>
</dbReference>
<dbReference type="eggNOG" id="COG3836">
    <property type="taxonomic scope" value="Bacteria"/>
</dbReference>
<dbReference type="PATRIC" id="fig|1088721.3.peg.2291"/>
<sequence length="251" mass="26168">MAGIRSKCEAQTTLGAWVALGNSISVEVVGKAGYDWVILDTQHGGITWDNLAGALQALELGETGGFVRVGWTDARLIMRALDLGAAGVIVPMVSTAEQAKIAAQAVRYPPAGNRSYGPVRNYYAGGGRDAEDPLCFVMIETAEGLQNVDAIAATPGVDGLFVGSMDLALALGLGLSTTMEEPVFKAIDEVVAACERHGKIPGCGTLGLPNAKELMGRGVRFLAAGSDVGHLRRGAAADVATFRQWVEKPEA</sequence>
<dbReference type="GO" id="GO:0016832">
    <property type="term" value="F:aldehyde-lyase activity"/>
    <property type="evidence" value="ECO:0007669"/>
    <property type="project" value="TreeGrafter"/>
</dbReference>
<gene>
    <name evidence="5" type="ORF">NSU_2313</name>
</gene>
<evidence type="ECO:0000256" key="3">
    <source>
        <dbReference type="ARBA" id="ARBA00023239"/>
    </source>
</evidence>
<dbReference type="InterPro" id="IPR015813">
    <property type="entry name" value="Pyrv/PenolPyrv_kinase-like_dom"/>
</dbReference>
<proteinExistence type="inferred from homology"/>
<keyword evidence="2" id="KW-0479">Metal-binding</keyword>
<evidence type="ECO:0000313" key="5">
    <source>
        <dbReference type="EMBL" id="EHJ60691.1"/>
    </source>
</evidence>
<dbReference type="PANTHER" id="PTHR30502:SF0">
    <property type="entry name" value="PHOSPHOENOLPYRUVATE CARBOXYLASE FAMILY PROTEIN"/>
    <property type="match status" value="1"/>
</dbReference>
<evidence type="ECO:0000313" key="6">
    <source>
        <dbReference type="Proteomes" id="UP000004030"/>
    </source>
</evidence>
<keyword evidence="6" id="KW-1185">Reference proteome</keyword>
<dbReference type="GO" id="GO:0005737">
    <property type="term" value="C:cytoplasm"/>
    <property type="evidence" value="ECO:0007669"/>
    <property type="project" value="TreeGrafter"/>
</dbReference>
<evidence type="ECO:0000256" key="1">
    <source>
        <dbReference type="ARBA" id="ARBA00005568"/>
    </source>
</evidence>
<dbReference type="Pfam" id="PF03328">
    <property type="entry name" value="HpcH_HpaI"/>
    <property type="match status" value="1"/>
</dbReference>
<evidence type="ECO:0000259" key="4">
    <source>
        <dbReference type="Pfam" id="PF03328"/>
    </source>
</evidence>
<comment type="caution">
    <text evidence="5">The sequence shown here is derived from an EMBL/GenBank/DDBJ whole genome shotgun (WGS) entry which is preliminary data.</text>
</comment>
<protein>
    <recommendedName>
        <fullName evidence="4">HpcH/HpaI aldolase/citrate lyase domain-containing protein</fullName>
    </recommendedName>
</protein>
<comment type="similarity">
    <text evidence="1">Belongs to the HpcH/HpaI aldolase family.</text>
</comment>
<dbReference type="Proteomes" id="UP000004030">
    <property type="component" value="Unassembled WGS sequence"/>
</dbReference>
<dbReference type="PANTHER" id="PTHR30502">
    <property type="entry name" value="2-KETO-3-DEOXY-L-RHAMNONATE ALDOLASE"/>
    <property type="match status" value="1"/>
</dbReference>
<accession>G6ED92</accession>
<dbReference type="GO" id="GO:0046872">
    <property type="term" value="F:metal ion binding"/>
    <property type="evidence" value="ECO:0007669"/>
    <property type="project" value="UniProtKB-KW"/>
</dbReference>
<feature type="domain" description="HpcH/HpaI aldolase/citrate lyase" evidence="4">
    <location>
        <begin position="15"/>
        <end position="232"/>
    </location>
</feature>
<dbReference type="SUPFAM" id="SSF51621">
    <property type="entry name" value="Phosphoenolpyruvate/pyruvate domain"/>
    <property type="match status" value="1"/>
</dbReference>
<name>G6ED92_9SPHN</name>
<organism evidence="5 6">
    <name type="scientific">Novosphingobium pentaromativorans US6-1</name>
    <dbReference type="NCBI Taxonomy" id="1088721"/>
    <lineage>
        <taxon>Bacteria</taxon>
        <taxon>Pseudomonadati</taxon>
        <taxon>Pseudomonadota</taxon>
        <taxon>Alphaproteobacteria</taxon>
        <taxon>Sphingomonadales</taxon>
        <taxon>Sphingomonadaceae</taxon>
        <taxon>Novosphingobium</taxon>
    </lineage>
</organism>
<dbReference type="AlphaFoldDB" id="G6ED92"/>
<dbReference type="EMBL" id="AGFM01000033">
    <property type="protein sequence ID" value="EHJ60691.1"/>
    <property type="molecule type" value="Genomic_DNA"/>
</dbReference>
<dbReference type="Gene3D" id="3.20.20.60">
    <property type="entry name" value="Phosphoenolpyruvate-binding domains"/>
    <property type="match status" value="1"/>
</dbReference>
<keyword evidence="3" id="KW-0456">Lyase</keyword>
<dbReference type="OrthoDB" id="9802624at2"/>
<dbReference type="InterPro" id="IPR040442">
    <property type="entry name" value="Pyrv_kinase-like_dom_sf"/>
</dbReference>
<reference evidence="5 6" key="1">
    <citation type="journal article" date="2012" name="J. Bacteriol.">
        <title>Genome sequence of benzo(a)pyrene-degrading bacterium Novosphingobium pentaromativorans US6-1.</title>
        <authorList>
            <person name="Luo Y.R."/>
            <person name="Kang S.G."/>
            <person name="Kim S.J."/>
            <person name="Kim M.R."/>
            <person name="Li N."/>
            <person name="Lee J.H."/>
            <person name="Kwon K.K."/>
        </authorList>
    </citation>
    <scope>NUCLEOTIDE SEQUENCE [LARGE SCALE GENOMIC DNA]</scope>
    <source>
        <strain evidence="5 6">US6-1</strain>
    </source>
</reference>
<evidence type="ECO:0000256" key="2">
    <source>
        <dbReference type="ARBA" id="ARBA00022723"/>
    </source>
</evidence>
<dbReference type="InterPro" id="IPR050251">
    <property type="entry name" value="HpcH-HpaI_aldolase"/>
</dbReference>
<dbReference type="InterPro" id="IPR005000">
    <property type="entry name" value="Aldolase/citrate-lyase_domain"/>
</dbReference>